<dbReference type="AlphaFoldDB" id="A0A518KCA1"/>
<accession>A0A518KCA1</accession>
<keyword evidence="1" id="KW-0680">Restriction system</keyword>
<gene>
    <name evidence="3" type="ORF">Spa11_35960</name>
</gene>
<dbReference type="GO" id="GO:0009307">
    <property type="term" value="P:DNA restriction-modification system"/>
    <property type="evidence" value="ECO:0007669"/>
    <property type="project" value="UniProtKB-KW"/>
</dbReference>
<protein>
    <submittedName>
        <fullName evidence="3">EcoKI restriction-modification system protein HsdS</fullName>
    </submittedName>
</protein>
<dbReference type="CDD" id="cd17260">
    <property type="entry name" value="RMtype1_S_EcoEI-TRD1-CR1_like"/>
    <property type="match status" value="1"/>
</dbReference>
<dbReference type="InterPro" id="IPR052021">
    <property type="entry name" value="Type-I_RS_S_subunit"/>
</dbReference>
<dbReference type="Gene3D" id="3.90.220.20">
    <property type="entry name" value="DNA methylase specificity domains"/>
    <property type="match status" value="2"/>
</dbReference>
<dbReference type="SUPFAM" id="SSF116734">
    <property type="entry name" value="DNA methylase specificity domain"/>
    <property type="match status" value="2"/>
</dbReference>
<reference evidence="3 4" key="1">
    <citation type="submission" date="2019-02" db="EMBL/GenBank/DDBJ databases">
        <title>Deep-cultivation of Planctomycetes and their phenomic and genomic characterization uncovers novel biology.</title>
        <authorList>
            <person name="Wiegand S."/>
            <person name="Jogler M."/>
            <person name="Boedeker C."/>
            <person name="Pinto D."/>
            <person name="Vollmers J."/>
            <person name="Rivas-Marin E."/>
            <person name="Kohn T."/>
            <person name="Peeters S.H."/>
            <person name="Heuer A."/>
            <person name="Rast P."/>
            <person name="Oberbeckmann S."/>
            <person name="Bunk B."/>
            <person name="Jeske O."/>
            <person name="Meyerdierks A."/>
            <person name="Storesund J.E."/>
            <person name="Kallscheuer N."/>
            <person name="Luecker S."/>
            <person name="Lage O.M."/>
            <person name="Pohl T."/>
            <person name="Merkel B.J."/>
            <person name="Hornburger P."/>
            <person name="Mueller R.-W."/>
            <person name="Bruemmer F."/>
            <person name="Labrenz M."/>
            <person name="Spormann A.M."/>
            <person name="Op den Camp H."/>
            <person name="Overmann J."/>
            <person name="Amann R."/>
            <person name="Jetten M.S.M."/>
            <person name="Mascher T."/>
            <person name="Medema M.H."/>
            <person name="Devos D.P."/>
            <person name="Kaster A.-K."/>
            <person name="Ovreas L."/>
            <person name="Rohde M."/>
            <person name="Galperin M.Y."/>
            <person name="Jogler C."/>
        </authorList>
    </citation>
    <scope>NUCLEOTIDE SEQUENCE [LARGE SCALE GENOMIC DNA]</scope>
    <source>
        <strain evidence="3 4">Spa11</strain>
    </source>
</reference>
<evidence type="ECO:0000313" key="4">
    <source>
        <dbReference type="Proteomes" id="UP000316426"/>
    </source>
</evidence>
<dbReference type="GO" id="GO:0003677">
    <property type="term" value="F:DNA binding"/>
    <property type="evidence" value="ECO:0007669"/>
    <property type="project" value="UniProtKB-KW"/>
</dbReference>
<evidence type="ECO:0000313" key="3">
    <source>
        <dbReference type="EMBL" id="QDV75379.1"/>
    </source>
</evidence>
<dbReference type="REBASE" id="355372">
    <property type="entry name" value="S.PbaSpa11ORF35950P"/>
</dbReference>
<dbReference type="EMBL" id="CP036349">
    <property type="protein sequence ID" value="QDV75379.1"/>
    <property type="molecule type" value="Genomic_DNA"/>
</dbReference>
<keyword evidence="2" id="KW-0238">DNA-binding</keyword>
<evidence type="ECO:0000256" key="1">
    <source>
        <dbReference type="ARBA" id="ARBA00022747"/>
    </source>
</evidence>
<dbReference type="InterPro" id="IPR044946">
    <property type="entry name" value="Restrct_endonuc_typeI_TRD_sf"/>
</dbReference>
<name>A0A518KCA1_9BACT</name>
<dbReference type="Proteomes" id="UP000316426">
    <property type="component" value="Chromosome"/>
</dbReference>
<sequence>MNRDWRQVTLEEVSDQITVGHVGSMASRYVEIGIPFLRSQNVKRLQLDLSETKFIPESFHAELQKSRLRPGDVVIVRTGEPGSCAVIPDTLPDSNCSDLVIVRPGSELDARFLSYYVNAAAQHHVASHLVGAVQQHFNVGAARTLPLNLPPFFEQLAIVGVLGALDDKIEQNRRTAEGLEKLARAIFRAWFVDFEPVHAKAAGATSFPGMPPAVFDSLPTRLVDSELGPIPEGWGVERLSTICEVNPKRAIRKGDVAPYLDMKGMPTSGHAPSDWIDRPFGSGMRFINGDTLVARITPCLENGKTAYVDFLEPDQVAWGSTEYIVLRPLDPNPPIFAYCLARTDEFRDFAVQNMSGTSGRQRVPAEAMDHYRLANPSRSCAEAFGKIVEPLFARVRAGIDESRKLAELRDYLLPKLLSGEVRVNPTADEEAA</sequence>
<dbReference type="PANTHER" id="PTHR30408">
    <property type="entry name" value="TYPE-1 RESTRICTION ENZYME ECOKI SPECIFICITY PROTEIN"/>
    <property type="match status" value="1"/>
</dbReference>
<organism evidence="3 4">
    <name type="scientific">Botrimarina mediterranea</name>
    <dbReference type="NCBI Taxonomy" id="2528022"/>
    <lineage>
        <taxon>Bacteria</taxon>
        <taxon>Pseudomonadati</taxon>
        <taxon>Planctomycetota</taxon>
        <taxon>Planctomycetia</taxon>
        <taxon>Pirellulales</taxon>
        <taxon>Lacipirellulaceae</taxon>
        <taxon>Botrimarina</taxon>
    </lineage>
</organism>
<dbReference type="KEGG" id="bmei:Spa11_35960"/>
<evidence type="ECO:0000256" key="2">
    <source>
        <dbReference type="ARBA" id="ARBA00023125"/>
    </source>
</evidence>
<dbReference type="PANTHER" id="PTHR30408:SF13">
    <property type="entry name" value="TYPE I RESTRICTION ENZYME HINDI SPECIFICITY SUBUNIT"/>
    <property type="match status" value="1"/>
</dbReference>
<keyword evidence="4" id="KW-1185">Reference proteome</keyword>
<proteinExistence type="predicted"/>